<dbReference type="PANTHER" id="PTHR13847:SF284">
    <property type="entry name" value="FAD DEPENDENT OXIDOREDUCTASE DOMAIN-CONTAINING PROTEIN"/>
    <property type="match status" value="1"/>
</dbReference>
<reference evidence="3 4" key="1">
    <citation type="submission" date="2023-01" db="EMBL/GenBank/DDBJ databases">
        <title>Analysis of 21 Apiospora genomes using comparative genomics revels a genus with tremendous synthesis potential of carbohydrate active enzymes and secondary metabolites.</title>
        <authorList>
            <person name="Sorensen T."/>
        </authorList>
    </citation>
    <scope>NUCLEOTIDE SEQUENCE [LARGE SCALE GENOMIC DNA]</scope>
    <source>
        <strain evidence="3 4">CBS 135458</strain>
    </source>
</reference>
<comment type="caution">
    <text evidence="3">The sequence shown here is derived from an EMBL/GenBank/DDBJ whole genome shotgun (WGS) entry which is preliminary data.</text>
</comment>
<organism evidence="3 4">
    <name type="scientific">Apiospora phragmitis</name>
    <dbReference type="NCBI Taxonomy" id="2905665"/>
    <lineage>
        <taxon>Eukaryota</taxon>
        <taxon>Fungi</taxon>
        <taxon>Dikarya</taxon>
        <taxon>Ascomycota</taxon>
        <taxon>Pezizomycotina</taxon>
        <taxon>Sordariomycetes</taxon>
        <taxon>Xylariomycetidae</taxon>
        <taxon>Amphisphaeriales</taxon>
        <taxon>Apiosporaceae</taxon>
        <taxon>Apiospora</taxon>
    </lineage>
</organism>
<evidence type="ECO:0000256" key="1">
    <source>
        <dbReference type="SAM" id="SignalP"/>
    </source>
</evidence>
<evidence type="ECO:0000259" key="2">
    <source>
        <dbReference type="Pfam" id="PF01266"/>
    </source>
</evidence>
<dbReference type="EMBL" id="JAQQWL010000005">
    <property type="protein sequence ID" value="KAK8073485.1"/>
    <property type="molecule type" value="Genomic_DNA"/>
</dbReference>
<accession>A0ABR1VQF9</accession>
<sequence length="504" mass="53905">MRSSLWINTLAAGSLIVPAAWSAAIAIESRVPSRNNTPANIDGFPLPNPTKSYWQDPPHRIANLRTTPDLPTAQTFDYVIIGSGVSGAATAFKLLSRDPELSILMLEARAAASGASGRNGGHCKTGDYNHVKEWAKLYGEDEALKIGNLEQDCVNDVRDFVLSHNVSSGWRDVETADLYYTMDEFEKAAEIVEFQRELAARRPEDVPRNNSRTVYRGQEARDYWQWPEILGAVTYPGHTQNPYLTVCAMLELGLEKGLNLQTHTMALQLTQVPGLSDDSTSSWEVKTDRGTVKGKTVVLATNGFTPALHPGFASTHFLTPSRSQATAVHPAADTSQNPVFRRSEGYSDFPGGSGDYVTVRQPGDIGAGDVIYGGGKGLSPTGERNLTDDTVINESIAAYLQGVGRVTYGHANWGDANQAVVADWTGIVCYTPDGLPVVGAVPGEAGLWASVCMNGHGMAWAFRSAEALVEMMVEGGGAGVVPGAVSGGAGLEGGPVISKRRRVQ</sequence>
<dbReference type="PANTHER" id="PTHR13847">
    <property type="entry name" value="SARCOSINE DEHYDROGENASE-RELATED"/>
    <property type="match status" value="1"/>
</dbReference>
<dbReference type="RefSeq" id="XP_066717960.1">
    <property type="nucleotide sequence ID" value="XM_066855793.1"/>
</dbReference>
<dbReference type="SUPFAM" id="SSF51905">
    <property type="entry name" value="FAD/NAD(P)-binding domain"/>
    <property type="match status" value="1"/>
</dbReference>
<dbReference type="InterPro" id="IPR036188">
    <property type="entry name" value="FAD/NAD-bd_sf"/>
</dbReference>
<protein>
    <recommendedName>
        <fullName evidence="2">FAD dependent oxidoreductase domain-containing protein</fullName>
    </recommendedName>
</protein>
<feature type="chain" id="PRO_5046740586" description="FAD dependent oxidoreductase domain-containing protein" evidence="1">
    <location>
        <begin position="23"/>
        <end position="504"/>
    </location>
</feature>
<gene>
    <name evidence="3" type="ORF">PG994_004384</name>
</gene>
<dbReference type="Gene3D" id="3.50.50.60">
    <property type="entry name" value="FAD/NAD(P)-binding domain"/>
    <property type="match status" value="1"/>
</dbReference>
<keyword evidence="4" id="KW-1185">Reference proteome</keyword>
<dbReference type="Pfam" id="PF01266">
    <property type="entry name" value="DAO"/>
    <property type="match status" value="1"/>
</dbReference>
<evidence type="ECO:0000313" key="4">
    <source>
        <dbReference type="Proteomes" id="UP001480595"/>
    </source>
</evidence>
<dbReference type="InterPro" id="IPR006076">
    <property type="entry name" value="FAD-dep_OxRdtase"/>
</dbReference>
<keyword evidence="1" id="KW-0732">Signal</keyword>
<dbReference type="Gene3D" id="3.30.9.10">
    <property type="entry name" value="D-Amino Acid Oxidase, subunit A, domain 2"/>
    <property type="match status" value="1"/>
</dbReference>
<proteinExistence type="predicted"/>
<name>A0ABR1VQF9_9PEZI</name>
<dbReference type="GeneID" id="92088856"/>
<evidence type="ECO:0000313" key="3">
    <source>
        <dbReference type="EMBL" id="KAK8073485.1"/>
    </source>
</evidence>
<dbReference type="Proteomes" id="UP001480595">
    <property type="component" value="Unassembled WGS sequence"/>
</dbReference>
<feature type="signal peptide" evidence="1">
    <location>
        <begin position="1"/>
        <end position="22"/>
    </location>
</feature>
<feature type="domain" description="FAD dependent oxidoreductase" evidence="2">
    <location>
        <begin position="77"/>
        <end position="471"/>
    </location>
</feature>